<evidence type="ECO:0000256" key="3">
    <source>
        <dbReference type="ARBA" id="ARBA00022771"/>
    </source>
</evidence>
<evidence type="ECO:0000256" key="9">
    <source>
        <dbReference type="PROSITE-ProRule" id="PRU00027"/>
    </source>
</evidence>
<comment type="subcellular location">
    <subcellularLocation>
        <location evidence="1">Nucleus</location>
    </subcellularLocation>
</comment>
<dbReference type="InterPro" id="IPR012337">
    <property type="entry name" value="RNaseH-like_sf"/>
</dbReference>
<keyword evidence="5" id="KW-0805">Transcription regulation</keyword>
<reference evidence="12" key="1">
    <citation type="submission" date="2021-07" db="EMBL/GenBank/DDBJ databases">
        <authorList>
            <person name="Catto M.A."/>
            <person name="Jacobson A."/>
            <person name="Kennedy G."/>
            <person name="Labadie P."/>
            <person name="Hunt B.G."/>
            <person name="Srinivasan R."/>
        </authorList>
    </citation>
    <scope>NUCLEOTIDE SEQUENCE</scope>
    <source>
        <strain evidence="12">PL_HMW_Pooled</strain>
        <tissue evidence="12">Head</tissue>
    </source>
</reference>
<dbReference type="Pfam" id="PF10683">
    <property type="entry name" value="DBD_Tnp_Hermes"/>
    <property type="match status" value="1"/>
</dbReference>
<keyword evidence="4" id="KW-0862">Zinc</keyword>
<evidence type="ECO:0000256" key="5">
    <source>
        <dbReference type="ARBA" id="ARBA00023015"/>
    </source>
</evidence>
<proteinExistence type="predicted"/>
<keyword evidence="6" id="KW-0238">DNA-binding</keyword>
<organism evidence="12 13">
    <name type="scientific">Frankliniella fusca</name>
    <dbReference type="NCBI Taxonomy" id="407009"/>
    <lineage>
        <taxon>Eukaryota</taxon>
        <taxon>Metazoa</taxon>
        <taxon>Ecdysozoa</taxon>
        <taxon>Arthropoda</taxon>
        <taxon>Hexapoda</taxon>
        <taxon>Insecta</taxon>
        <taxon>Pterygota</taxon>
        <taxon>Neoptera</taxon>
        <taxon>Paraneoptera</taxon>
        <taxon>Thysanoptera</taxon>
        <taxon>Terebrantia</taxon>
        <taxon>Thripoidea</taxon>
        <taxon>Thripidae</taxon>
        <taxon>Frankliniella</taxon>
    </lineage>
</organism>
<keyword evidence="2" id="KW-0479">Metal-binding</keyword>
<dbReference type="InterPro" id="IPR052035">
    <property type="entry name" value="ZnF_BED_domain_contain"/>
</dbReference>
<comment type="caution">
    <text evidence="12">The sequence shown here is derived from an EMBL/GenBank/DDBJ whole genome shotgun (WGS) entry which is preliminary data.</text>
</comment>
<evidence type="ECO:0000259" key="11">
    <source>
        <dbReference type="PROSITE" id="PS50808"/>
    </source>
</evidence>
<evidence type="ECO:0000256" key="8">
    <source>
        <dbReference type="ARBA" id="ARBA00023242"/>
    </source>
</evidence>
<evidence type="ECO:0000256" key="6">
    <source>
        <dbReference type="ARBA" id="ARBA00023125"/>
    </source>
</evidence>
<reference evidence="12" key="2">
    <citation type="journal article" date="2023" name="BMC Genomics">
        <title>Pest status, molecular evolution, and epigenetic factors derived from the genome assembly of Frankliniella fusca, a thysanopteran phytovirus vector.</title>
        <authorList>
            <person name="Catto M.A."/>
            <person name="Labadie P.E."/>
            <person name="Jacobson A.L."/>
            <person name="Kennedy G.G."/>
            <person name="Srinivasan R."/>
            <person name="Hunt B.G."/>
        </authorList>
    </citation>
    <scope>NUCLEOTIDE SEQUENCE</scope>
    <source>
        <strain evidence="12">PL_HMW_Pooled</strain>
    </source>
</reference>
<dbReference type="PANTHER" id="PTHR46481">
    <property type="entry name" value="ZINC FINGER BED DOMAIN-CONTAINING PROTEIN 4"/>
    <property type="match status" value="1"/>
</dbReference>
<sequence length="901" mass="102231">MDLAEDVTLALKKKKEALYEEARALLQNKVYRLGSKSEAAASSGAKGSFSAVWNHYYILFDAQDNEVGISMCKICKTMYTYGGGNGSGAMSKHLKTKNCFDGPRDHVAPNAFAKGRMKRSVVRWVAEAMKPHEAVENAAFIEVVQMGIDLGASFGSVDAKALLPKRTCVRESIVAEGEELREEKLPEIRKAMLEGGCGACTDLWVEKYSRTHYLALTVSYMKVLQSEWSIETVYLFMIDFDEEATAENIREKLIEKFHDMGILPEEYKNLIFVSDNGSNVKSALSPWSRHYCMCHALNIVLRGGLELKYHELLGVAISSCPEVEQGINACEEAVQAIKRARKRQLSERFRPLQVLLRNSKPHNSKMEMLMSVRAAFDEVVACLASIGSPVALGDLIDSDWLDKIIAVLSPFDHDGTRKEKSPSVGVKTCVDLLAHCEVTEGDIPCVVAMKEALSTEMGVTSILKLVQNCKQLITYLKTSGLDQTHPIPNLRQEFEVRWNTHVDITRAGAPRVCLDTPPLCPKWITEALEKNGQSGKLTGIDRERVQLLIKLWLPFKQESNKMEGEAYPTLPLVVLALQRLHKHCEKPLELSRWSDDECMEEVFEEEEDDFRRLRLKTARLLQRTPQLDITHQIGLLLHPKYRNLQILGPEDREKVFAAVRELLDEGQDTTPSVVSPPKRSKLEEAYEEFEEEWTRPRTSGSVNRVRNDELTRYLEEADSIPTLENLLEWWRTKVSTNVVNVLRTSLLGSTLRFARVTSRCRQLFACATLARHATDVFLRLQGSAFPKLQQLARRLLAIPASSAPCERVFSNAGHIINVRRTNLKPSTVDAHVFLHKHFVRERRAREKEERKRREDEEKQSKEVAAAERRSVQIVEGEERRNEEENEQDEDDMQVNANNMDT</sequence>
<dbReference type="SMART" id="SM00614">
    <property type="entry name" value="ZnF_BED"/>
    <property type="match status" value="1"/>
</dbReference>
<dbReference type="PANTHER" id="PTHR46481:SF10">
    <property type="entry name" value="ZINC FINGER BED DOMAIN-CONTAINING PROTEIN 39"/>
    <property type="match status" value="1"/>
</dbReference>
<evidence type="ECO:0000313" key="13">
    <source>
        <dbReference type="Proteomes" id="UP001219518"/>
    </source>
</evidence>
<accession>A0AAE1HM61</accession>
<keyword evidence="13" id="KW-1185">Reference proteome</keyword>
<evidence type="ECO:0000256" key="10">
    <source>
        <dbReference type="SAM" id="MobiDB-lite"/>
    </source>
</evidence>
<dbReference type="InterPro" id="IPR018473">
    <property type="entry name" value="Hermes_transposase_DNA-db"/>
</dbReference>
<evidence type="ECO:0000256" key="2">
    <source>
        <dbReference type="ARBA" id="ARBA00022723"/>
    </source>
</evidence>
<dbReference type="Gene3D" id="1.10.10.1070">
    <property type="entry name" value="Zinc finger, BED domain-containing"/>
    <property type="match status" value="1"/>
</dbReference>
<evidence type="ECO:0000256" key="1">
    <source>
        <dbReference type="ARBA" id="ARBA00004123"/>
    </source>
</evidence>
<dbReference type="SUPFAM" id="SSF53098">
    <property type="entry name" value="Ribonuclease H-like"/>
    <property type="match status" value="2"/>
</dbReference>
<dbReference type="InterPro" id="IPR008906">
    <property type="entry name" value="HATC_C_dom"/>
</dbReference>
<gene>
    <name evidence="12" type="ORF">KUF71_012143</name>
</gene>
<protein>
    <submittedName>
        <fullName evidence="12">Transposable element Hobo transposase</fullName>
    </submittedName>
</protein>
<dbReference type="PROSITE" id="PS50808">
    <property type="entry name" value="ZF_BED"/>
    <property type="match status" value="1"/>
</dbReference>
<dbReference type="GO" id="GO:0005634">
    <property type="term" value="C:nucleus"/>
    <property type="evidence" value="ECO:0007669"/>
    <property type="project" value="UniProtKB-SubCell"/>
</dbReference>
<name>A0AAE1HM61_9NEOP</name>
<keyword evidence="3 9" id="KW-0863">Zinc-finger</keyword>
<keyword evidence="7" id="KW-0804">Transcription</keyword>
<dbReference type="GO" id="GO:0003677">
    <property type="term" value="F:DNA binding"/>
    <property type="evidence" value="ECO:0007669"/>
    <property type="project" value="UniProtKB-KW"/>
</dbReference>
<feature type="compositionally biased region" description="Acidic residues" evidence="10">
    <location>
        <begin position="883"/>
        <end position="892"/>
    </location>
</feature>
<dbReference type="AlphaFoldDB" id="A0AAE1HM61"/>
<dbReference type="GO" id="GO:0008270">
    <property type="term" value="F:zinc ion binding"/>
    <property type="evidence" value="ECO:0007669"/>
    <property type="project" value="UniProtKB-KW"/>
</dbReference>
<dbReference type="Pfam" id="PF05699">
    <property type="entry name" value="Dimer_Tnp_hAT"/>
    <property type="match status" value="1"/>
</dbReference>
<evidence type="ECO:0000256" key="7">
    <source>
        <dbReference type="ARBA" id="ARBA00023163"/>
    </source>
</evidence>
<keyword evidence="8" id="KW-0539">Nucleus</keyword>
<feature type="region of interest" description="Disordered" evidence="10">
    <location>
        <begin position="843"/>
        <end position="901"/>
    </location>
</feature>
<feature type="domain" description="BED-type" evidence="11">
    <location>
        <begin position="47"/>
        <end position="106"/>
    </location>
</feature>
<dbReference type="Proteomes" id="UP001219518">
    <property type="component" value="Unassembled WGS sequence"/>
</dbReference>
<dbReference type="InterPro" id="IPR003656">
    <property type="entry name" value="Znf_BED"/>
</dbReference>
<evidence type="ECO:0000313" key="12">
    <source>
        <dbReference type="EMBL" id="KAK3923905.1"/>
    </source>
</evidence>
<feature type="compositionally biased region" description="Basic and acidic residues" evidence="10">
    <location>
        <begin position="843"/>
        <end position="882"/>
    </location>
</feature>
<dbReference type="SUPFAM" id="SSF140996">
    <property type="entry name" value="Hermes dimerisation domain"/>
    <property type="match status" value="1"/>
</dbReference>
<evidence type="ECO:0000256" key="4">
    <source>
        <dbReference type="ARBA" id="ARBA00022833"/>
    </source>
</evidence>
<dbReference type="EMBL" id="JAHWGI010001156">
    <property type="protein sequence ID" value="KAK3923905.1"/>
    <property type="molecule type" value="Genomic_DNA"/>
</dbReference>
<dbReference type="GO" id="GO:0046983">
    <property type="term" value="F:protein dimerization activity"/>
    <property type="evidence" value="ECO:0007669"/>
    <property type="project" value="InterPro"/>
</dbReference>